<name>A0A4R6ST70_9SPHI</name>
<evidence type="ECO:0000256" key="14">
    <source>
        <dbReference type="HAMAP-Rule" id="MF_00046"/>
    </source>
</evidence>
<keyword evidence="5 14" id="KW-0436">Ligase</keyword>
<dbReference type="Proteomes" id="UP000295620">
    <property type="component" value="Unassembled WGS sequence"/>
</dbReference>
<keyword evidence="10 14" id="KW-0573">Peptidoglycan synthesis</keyword>
<dbReference type="InterPro" id="IPR000713">
    <property type="entry name" value="Mur_ligase_N"/>
</dbReference>
<dbReference type="SUPFAM" id="SSF51984">
    <property type="entry name" value="MurCD N-terminal domain"/>
    <property type="match status" value="1"/>
</dbReference>
<feature type="binding site" evidence="14">
    <location>
        <begin position="120"/>
        <end position="126"/>
    </location>
    <ligand>
        <name>ATP</name>
        <dbReference type="ChEBI" id="CHEBI:30616"/>
    </ligand>
</feature>
<organism evidence="18 19">
    <name type="scientific">Pedobacter metabolipauper</name>
    <dbReference type="NCBI Taxonomy" id="425513"/>
    <lineage>
        <taxon>Bacteria</taxon>
        <taxon>Pseudomonadati</taxon>
        <taxon>Bacteroidota</taxon>
        <taxon>Sphingobacteriia</taxon>
        <taxon>Sphingobacteriales</taxon>
        <taxon>Sphingobacteriaceae</taxon>
        <taxon>Pedobacter</taxon>
    </lineage>
</organism>
<dbReference type="InterPro" id="IPR036615">
    <property type="entry name" value="Mur_ligase_C_dom_sf"/>
</dbReference>
<keyword evidence="19" id="KW-1185">Reference proteome</keyword>
<dbReference type="SUPFAM" id="SSF53244">
    <property type="entry name" value="MurD-like peptide ligases, peptide-binding domain"/>
    <property type="match status" value="1"/>
</dbReference>
<dbReference type="PANTHER" id="PTHR43445">
    <property type="entry name" value="UDP-N-ACETYLMURAMATE--L-ALANINE LIGASE-RELATED"/>
    <property type="match status" value="1"/>
</dbReference>
<dbReference type="SUPFAM" id="SSF53623">
    <property type="entry name" value="MurD-like peptide ligases, catalytic domain"/>
    <property type="match status" value="1"/>
</dbReference>
<evidence type="ECO:0000313" key="19">
    <source>
        <dbReference type="Proteomes" id="UP000295620"/>
    </source>
</evidence>
<dbReference type="UniPathway" id="UPA00219"/>
<dbReference type="InterPro" id="IPR036565">
    <property type="entry name" value="Mur-like_cat_sf"/>
</dbReference>
<evidence type="ECO:0000256" key="8">
    <source>
        <dbReference type="ARBA" id="ARBA00022840"/>
    </source>
</evidence>
<dbReference type="Pfam" id="PF08245">
    <property type="entry name" value="Mur_ligase_M"/>
    <property type="match status" value="1"/>
</dbReference>
<dbReference type="InterPro" id="IPR005758">
    <property type="entry name" value="UDP-N-AcMur_Ala_ligase_MurC"/>
</dbReference>
<keyword evidence="7 14" id="KW-0547">Nucleotide-binding</keyword>
<keyword evidence="8 14" id="KW-0067">ATP-binding</keyword>
<evidence type="ECO:0000256" key="12">
    <source>
        <dbReference type="ARBA" id="ARBA00023316"/>
    </source>
</evidence>
<evidence type="ECO:0000256" key="2">
    <source>
        <dbReference type="ARBA" id="ARBA00004752"/>
    </source>
</evidence>
<feature type="domain" description="Mur ligase central" evidence="17">
    <location>
        <begin position="118"/>
        <end position="288"/>
    </location>
</feature>
<evidence type="ECO:0000259" key="17">
    <source>
        <dbReference type="Pfam" id="PF08245"/>
    </source>
</evidence>
<keyword evidence="6 14" id="KW-0132">Cell division</keyword>
<evidence type="ECO:0000256" key="7">
    <source>
        <dbReference type="ARBA" id="ARBA00022741"/>
    </source>
</evidence>
<accession>A0A4R6ST70</accession>
<dbReference type="Gene3D" id="3.40.50.720">
    <property type="entry name" value="NAD(P)-binding Rossmann-like Domain"/>
    <property type="match status" value="1"/>
</dbReference>
<dbReference type="GO" id="GO:0008360">
    <property type="term" value="P:regulation of cell shape"/>
    <property type="evidence" value="ECO:0007669"/>
    <property type="project" value="UniProtKB-KW"/>
</dbReference>
<dbReference type="EC" id="6.3.2.8" evidence="3 14"/>
<dbReference type="GO" id="GO:0071555">
    <property type="term" value="P:cell wall organization"/>
    <property type="evidence" value="ECO:0007669"/>
    <property type="project" value="UniProtKB-KW"/>
</dbReference>
<keyword evidence="11 14" id="KW-0131">Cell cycle</keyword>
<dbReference type="GO" id="GO:0008763">
    <property type="term" value="F:UDP-N-acetylmuramate-L-alanine ligase activity"/>
    <property type="evidence" value="ECO:0007669"/>
    <property type="project" value="UniProtKB-UniRule"/>
</dbReference>
<dbReference type="AlphaFoldDB" id="A0A4R6ST70"/>
<evidence type="ECO:0000259" key="15">
    <source>
        <dbReference type="Pfam" id="PF01225"/>
    </source>
</evidence>
<evidence type="ECO:0000256" key="5">
    <source>
        <dbReference type="ARBA" id="ARBA00022598"/>
    </source>
</evidence>
<comment type="catalytic activity">
    <reaction evidence="13 14">
        <text>UDP-N-acetyl-alpha-D-muramate + L-alanine + ATP = UDP-N-acetyl-alpha-D-muramoyl-L-alanine + ADP + phosphate + H(+)</text>
        <dbReference type="Rhea" id="RHEA:23372"/>
        <dbReference type="ChEBI" id="CHEBI:15378"/>
        <dbReference type="ChEBI" id="CHEBI:30616"/>
        <dbReference type="ChEBI" id="CHEBI:43474"/>
        <dbReference type="ChEBI" id="CHEBI:57972"/>
        <dbReference type="ChEBI" id="CHEBI:70757"/>
        <dbReference type="ChEBI" id="CHEBI:83898"/>
        <dbReference type="ChEBI" id="CHEBI:456216"/>
        <dbReference type="EC" id="6.3.2.8"/>
    </reaction>
</comment>
<gene>
    <name evidence="14" type="primary">murC</name>
    <name evidence="18" type="ORF">ATK78_3131</name>
</gene>
<protein>
    <recommendedName>
        <fullName evidence="3 14">UDP-N-acetylmuramate--L-alanine ligase</fullName>
        <ecNumber evidence="3 14">6.3.2.8</ecNumber>
    </recommendedName>
    <alternativeName>
        <fullName evidence="14">UDP-N-acetylmuramoyl-L-alanine synthetase</fullName>
    </alternativeName>
</protein>
<dbReference type="InterPro" id="IPR013221">
    <property type="entry name" value="Mur_ligase_cen"/>
</dbReference>
<evidence type="ECO:0000256" key="11">
    <source>
        <dbReference type="ARBA" id="ARBA00023306"/>
    </source>
</evidence>
<dbReference type="Pfam" id="PF01225">
    <property type="entry name" value="Mur_ligase"/>
    <property type="match status" value="1"/>
</dbReference>
<evidence type="ECO:0000256" key="10">
    <source>
        <dbReference type="ARBA" id="ARBA00022984"/>
    </source>
</evidence>
<comment type="pathway">
    <text evidence="2 14">Cell wall biogenesis; peptidoglycan biosynthesis.</text>
</comment>
<dbReference type="OrthoDB" id="9804126at2"/>
<dbReference type="Gene3D" id="3.40.1190.10">
    <property type="entry name" value="Mur-like, catalytic domain"/>
    <property type="match status" value="1"/>
</dbReference>
<evidence type="ECO:0000256" key="9">
    <source>
        <dbReference type="ARBA" id="ARBA00022960"/>
    </source>
</evidence>
<evidence type="ECO:0000256" key="6">
    <source>
        <dbReference type="ARBA" id="ARBA00022618"/>
    </source>
</evidence>
<evidence type="ECO:0000256" key="3">
    <source>
        <dbReference type="ARBA" id="ARBA00012211"/>
    </source>
</evidence>
<dbReference type="Gene3D" id="3.90.190.20">
    <property type="entry name" value="Mur ligase, C-terminal domain"/>
    <property type="match status" value="1"/>
</dbReference>
<keyword evidence="4 14" id="KW-0963">Cytoplasm</keyword>
<evidence type="ECO:0000256" key="1">
    <source>
        <dbReference type="ARBA" id="ARBA00004496"/>
    </source>
</evidence>
<comment type="similarity">
    <text evidence="14">Belongs to the MurCDEF family.</text>
</comment>
<dbReference type="InterPro" id="IPR050061">
    <property type="entry name" value="MurCDEF_pg_biosynth"/>
</dbReference>
<keyword evidence="9 14" id="KW-0133">Cell shape</keyword>
<dbReference type="NCBIfam" id="TIGR01082">
    <property type="entry name" value="murC"/>
    <property type="match status" value="1"/>
</dbReference>
<dbReference type="GO" id="GO:0005524">
    <property type="term" value="F:ATP binding"/>
    <property type="evidence" value="ECO:0007669"/>
    <property type="project" value="UniProtKB-UniRule"/>
</dbReference>
<evidence type="ECO:0000256" key="4">
    <source>
        <dbReference type="ARBA" id="ARBA00022490"/>
    </source>
</evidence>
<dbReference type="PANTHER" id="PTHR43445:SF3">
    <property type="entry name" value="UDP-N-ACETYLMURAMATE--L-ALANINE LIGASE"/>
    <property type="match status" value="1"/>
</dbReference>
<dbReference type="EMBL" id="SNYC01000005">
    <property type="protein sequence ID" value="TDQ08615.1"/>
    <property type="molecule type" value="Genomic_DNA"/>
</dbReference>
<dbReference type="HAMAP" id="MF_00046">
    <property type="entry name" value="MurC"/>
    <property type="match status" value="1"/>
</dbReference>
<dbReference type="InterPro" id="IPR004101">
    <property type="entry name" value="Mur_ligase_C"/>
</dbReference>
<comment type="subcellular location">
    <subcellularLocation>
        <location evidence="1 14">Cytoplasm</location>
    </subcellularLocation>
</comment>
<feature type="domain" description="Mur ligase C-terminal" evidence="16">
    <location>
        <begin position="310"/>
        <end position="422"/>
    </location>
</feature>
<feature type="domain" description="Mur ligase N-terminal catalytic" evidence="15">
    <location>
        <begin position="9"/>
        <end position="111"/>
    </location>
</feature>
<dbReference type="GO" id="GO:0051301">
    <property type="term" value="P:cell division"/>
    <property type="evidence" value="ECO:0007669"/>
    <property type="project" value="UniProtKB-KW"/>
</dbReference>
<evidence type="ECO:0000259" key="16">
    <source>
        <dbReference type="Pfam" id="PF02875"/>
    </source>
</evidence>
<keyword evidence="12 14" id="KW-0961">Cell wall biogenesis/degradation</keyword>
<sequence length="451" mass="49829">MELNTIKGVYFVGIGGIGMSAIARYFAKRGCLVCGYDKTRTNLTIALEQEGILINYSDELSALPVQFHKDTEELLIVYTPAIPKDSELLNYFKDHQFTLKKRSEVLGIISKGQFCIAVAGTHGKTTTSSIVAHILTDTGFGCTAFLGGIATNYNSNFLIGDNNVVVVEADEYDRSFLTLHPDVSVITSMDADHLDIYGDAEQLHESFRLFAGQLKPEGTLFIKEGLPITSGISYSAGSHSQVRAENIRIENSNFVFDYTDGDTSIDAVSLMLPGIHNVENTVAAMAVALKIGIDAEKVKQAVASFKGVKRRFEYVVNAPEHIYIDDYAHHPEELNACFNAVRQLYPDKKMTVIFQPHLFTRTRDFADEFARVLSTADDLLLLEIYPARELPLPGINSQFLLDKITASDKKICTKDQVIAYIADKNPELLLTVGAGDIDTLIQPLKNVFDHA</sequence>
<dbReference type="RefSeq" id="WP_133576970.1">
    <property type="nucleotide sequence ID" value="NZ_SNYC01000005.1"/>
</dbReference>
<evidence type="ECO:0000256" key="13">
    <source>
        <dbReference type="ARBA" id="ARBA00047833"/>
    </source>
</evidence>
<evidence type="ECO:0000313" key="18">
    <source>
        <dbReference type="EMBL" id="TDQ08615.1"/>
    </source>
</evidence>
<dbReference type="Pfam" id="PF02875">
    <property type="entry name" value="Mur_ligase_C"/>
    <property type="match status" value="1"/>
</dbReference>
<comment type="caution">
    <text evidence="18">The sequence shown here is derived from an EMBL/GenBank/DDBJ whole genome shotgun (WGS) entry which is preliminary data.</text>
</comment>
<comment type="function">
    <text evidence="14">Cell wall formation.</text>
</comment>
<dbReference type="GO" id="GO:0009252">
    <property type="term" value="P:peptidoglycan biosynthetic process"/>
    <property type="evidence" value="ECO:0007669"/>
    <property type="project" value="UniProtKB-UniRule"/>
</dbReference>
<reference evidence="18 19" key="1">
    <citation type="submission" date="2019-03" db="EMBL/GenBank/DDBJ databases">
        <title>Genomic Encyclopedia of Archaeal and Bacterial Type Strains, Phase II (KMG-II): from individual species to whole genera.</title>
        <authorList>
            <person name="Goeker M."/>
        </authorList>
    </citation>
    <scope>NUCLEOTIDE SEQUENCE [LARGE SCALE GENOMIC DNA]</scope>
    <source>
        <strain evidence="18 19">DSM 19035</strain>
    </source>
</reference>
<dbReference type="GO" id="GO:0005737">
    <property type="term" value="C:cytoplasm"/>
    <property type="evidence" value="ECO:0007669"/>
    <property type="project" value="UniProtKB-SubCell"/>
</dbReference>
<proteinExistence type="inferred from homology"/>